<evidence type="ECO:0000313" key="2">
    <source>
        <dbReference type="Proteomes" id="UP001630127"/>
    </source>
</evidence>
<evidence type="ECO:0000313" key="1">
    <source>
        <dbReference type="EMBL" id="KAL3498074.1"/>
    </source>
</evidence>
<dbReference type="EMBL" id="JBJUIK010000017">
    <property type="protein sequence ID" value="KAL3498074.1"/>
    <property type="molecule type" value="Genomic_DNA"/>
</dbReference>
<reference evidence="1 2" key="1">
    <citation type="submission" date="2024-11" db="EMBL/GenBank/DDBJ databases">
        <title>A near-complete genome assembly of Cinchona calisaya.</title>
        <authorList>
            <person name="Lian D.C."/>
            <person name="Zhao X.W."/>
            <person name="Wei L."/>
        </authorList>
    </citation>
    <scope>NUCLEOTIDE SEQUENCE [LARGE SCALE GENOMIC DNA]</scope>
    <source>
        <tissue evidence="1">Nenye</tissue>
    </source>
</reference>
<dbReference type="AlphaFoldDB" id="A0ABD2XSG0"/>
<comment type="caution">
    <text evidence="1">The sequence shown here is derived from an EMBL/GenBank/DDBJ whole genome shotgun (WGS) entry which is preliminary data.</text>
</comment>
<proteinExistence type="predicted"/>
<dbReference type="Proteomes" id="UP001630127">
    <property type="component" value="Unassembled WGS sequence"/>
</dbReference>
<name>A0ABD2XSG0_9GENT</name>
<gene>
    <name evidence="1" type="ORF">ACH5RR_040806</name>
</gene>
<sequence length="171" mass="19464">MNGWSLEHLQLPIDPKRKVLATIIFLSPGFWIDRRSSKSNRDIPCENRLHWPKTIQGWPANPLKLIPWPLAKVSRRLSTNSKPPRAKGFAIEIRKCRYLISIGNGWWFLNSAMNLHFVAQGDSMLQDDDAENHNSTIPLMIKNFEPVVRKSSAQQVDQLPSVVRGSSVDAL</sequence>
<keyword evidence="2" id="KW-1185">Reference proteome</keyword>
<protein>
    <submittedName>
        <fullName evidence="1">Uncharacterized protein</fullName>
    </submittedName>
</protein>
<organism evidence="1 2">
    <name type="scientific">Cinchona calisaya</name>
    <dbReference type="NCBI Taxonomy" id="153742"/>
    <lineage>
        <taxon>Eukaryota</taxon>
        <taxon>Viridiplantae</taxon>
        <taxon>Streptophyta</taxon>
        <taxon>Embryophyta</taxon>
        <taxon>Tracheophyta</taxon>
        <taxon>Spermatophyta</taxon>
        <taxon>Magnoliopsida</taxon>
        <taxon>eudicotyledons</taxon>
        <taxon>Gunneridae</taxon>
        <taxon>Pentapetalae</taxon>
        <taxon>asterids</taxon>
        <taxon>lamiids</taxon>
        <taxon>Gentianales</taxon>
        <taxon>Rubiaceae</taxon>
        <taxon>Cinchonoideae</taxon>
        <taxon>Cinchoneae</taxon>
        <taxon>Cinchona</taxon>
    </lineage>
</organism>
<accession>A0ABD2XSG0</accession>